<evidence type="ECO:0000256" key="1">
    <source>
        <dbReference type="SAM" id="SignalP"/>
    </source>
</evidence>
<dbReference type="InterPro" id="IPR001304">
    <property type="entry name" value="C-type_lectin-like"/>
</dbReference>
<dbReference type="InterPro" id="IPR016186">
    <property type="entry name" value="C-type_lectin-like/link_sf"/>
</dbReference>
<dbReference type="Gene3D" id="3.10.100.10">
    <property type="entry name" value="Mannose-Binding Protein A, subunit A"/>
    <property type="match status" value="1"/>
</dbReference>
<sequence>MINKTFLICELFILITATCACSKTYCSSGIVRDSTFVELGYFGGKDKCGNYYQKLYYYPRYLITTWMEARSFCKSYDMALATFRTLEEATSVINMVEKNIDLGTRDNLWVFIDGTTLTPRSPTDWYWTDTGDKIDFLMPWLPTQPDTNSYREFFLSIGRHKKTQRVGFNDIPGTNFYNTFLCQKYV</sequence>
<dbReference type="AlphaFoldDB" id="A0A9N9RJF5"/>
<dbReference type="PROSITE" id="PS50041">
    <property type="entry name" value="C_TYPE_LECTIN_2"/>
    <property type="match status" value="1"/>
</dbReference>
<protein>
    <recommendedName>
        <fullName evidence="2">C-type lectin domain-containing protein</fullName>
    </recommendedName>
</protein>
<name>A0A9N9RJF5_9DIPT</name>
<keyword evidence="1" id="KW-0732">Signal</keyword>
<dbReference type="SUPFAM" id="SSF56436">
    <property type="entry name" value="C-type lectin-like"/>
    <property type="match status" value="1"/>
</dbReference>
<evidence type="ECO:0000313" key="4">
    <source>
        <dbReference type="Proteomes" id="UP001153620"/>
    </source>
</evidence>
<feature type="signal peptide" evidence="1">
    <location>
        <begin position="1"/>
        <end position="22"/>
    </location>
</feature>
<gene>
    <name evidence="3" type="ORF">CHIRRI_LOCUS548</name>
</gene>
<organism evidence="3 4">
    <name type="scientific">Chironomus riparius</name>
    <dbReference type="NCBI Taxonomy" id="315576"/>
    <lineage>
        <taxon>Eukaryota</taxon>
        <taxon>Metazoa</taxon>
        <taxon>Ecdysozoa</taxon>
        <taxon>Arthropoda</taxon>
        <taxon>Hexapoda</taxon>
        <taxon>Insecta</taxon>
        <taxon>Pterygota</taxon>
        <taxon>Neoptera</taxon>
        <taxon>Endopterygota</taxon>
        <taxon>Diptera</taxon>
        <taxon>Nematocera</taxon>
        <taxon>Chironomoidea</taxon>
        <taxon>Chironomidae</taxon>
        <taxon>Chironominae</taxon>
        <taxon>Chironomus</taxon>
    </lineage>
</organism>
<dbReference type="InterPro" id="IPR016187">
    <property type="entry name" value="CTDL_fold"/>
</dbReference>
<keyword evidence="4" id="KW-1185">Reference proteome</keyword>
<dbReference type="Proteomes" id="UP001153620">
    <property type="component" value="Chromosome 1"/>
</dbReference>
<feature type="chain" id="PRO_5040120697" description="C-type lectin domain-containing protein" evidence="1">
    <location>
        <begin position="23"/>
        <end position="186"/>
    </location>
</feature>
<evidence type="ECO:0000259" key="2">
    <source>
        <dbReference type="PROSITE" id="PS50041"/>
    </source>
</evidence>
<reference evidence="3" key="2">
    <citation type="submission" date="2022-10" db="EMBL/GenBank/DDBJ databases">
        <authorList>
            <consortium name="ENA_rothamsted_submissions"/>
            <consortium name="culmorum"/>
            <person name="King R."/>
        </authorList>
    </citation>
    <scope>NUCLEOTIDE SEQUENCE</scope>
</reference>
<proteinExistence type="predicted"/>
<accession>A0A9N9RJF5</accession>
<feature type="domain" description="C-type lectin" evidence="2">
    <location>
        <begin position="51"/>
        <end position="183"/>
    </location>
</feature>
<dbReference type="EMBL" id="OU895877">
    <property type="protein sequence ID" value="CAG9797550.1"/>
    <property type="molecule type" value="Genomic_DNA"/>
</dbReference>
<evidence type="ECO:0000313" key="3">
    <source>
        <dbReference type="EMBL" id="CAG9797550.1"/>
    </source>
</evidence>
<dbReference type="SMART" id="SM00034">
    <property type="entry name" value="CLECT"/>
    <property type="match status" value="1"/>
</dbReference>
<reference evidence="3" key="1">
    <citation type="submission" date="2022-01" db="EMBL/GenBank/DDBJ databases">
        <authorList>
            <person name="King R."/>
        </authorList>
    </citation>
    <scope>NUCLEOTIDE SEQUENCE</scope>
</reference>
<dbReference type="CDD" id="cd00037">
    <property type="entry name" value="CLECT"/>
    <property type="match status" value="1"/>
</dbReference>
<dbReference type="PROSITE" id="PS51257">
    <property type="entry name" value="PROKAR_LIPOPROTEIN"/>
    <property type="match status" value="1"/>
</dbReference>